<keyword evidence="5" id="KW-1185">Reference proteome</keyword>
<dbReference type="Gene3D" id="3.40.630.30">
    <property type="match status" value="1"/>
</dbReference>
<keyword evidence="2" id="KW-0012">Acyltransferase</keyword>
<evidence type="ECO:0000256" key="1">
    <source>
        <dbReference type="ARBA" id="ARBA00022679"/>
    </source>
</evidence>
<dbReference type="SUPFAM" id="SSF55729">
    <property type="entry name" value="Acyl-CoA N-acyltransferases (Nat)"/>
    <property type="match status" value="1"/>
</dbReference>
<accession>A0A6A6CSE9</accession>
<gene>
    <name evidence="4" type="ORF">M409DRAFT_19810</name>
</gene>
<dbReference type="AlphaFoldDB" id="A0A6A6CSE9"/>
<proteinExistence type="predicted"/>
<dbReference type="OrthoDB" id="2744543at2759"/>
<evidence type="ECO:0000313" key="5">
    <source>
        <dbReference type="Proteomes" id="UP000799537"/>
    </source>
</evidence>
<dbReference type="PANTHER" id="PTHR43800:SF1">
    <property type="entry name" value="PEPTIDYL-LYSINE N-ACETYLTRANSFERASE YJAB"/>
    <property type="match status" value="1"/>
</dbReference>
<dbReference type="EMBL" id="ML993586">
    <property type="protein sequence ID" value="KAF2170207.1"/>
    <property type="molecule type" value="Genomic_DNA"/>
</dbReference>
<sequence length="187" mass="21359">MPSSKTSSFRLRPGTADDFEAIDRISITAVRRYDNIPELSNLRNVVGLTREKLQQWLDDGKVFVVEDTSKENEPVGFASAFPKDDVLYVNEVVVDLECQGKGVGGVLMKAILDWARDRKKNEGKTSKVSLMTYAEVPWNAPWYRKFGFKEVDAATVGPKHAEKMKYDREVRDMVKPGYNRCCMLWEE</sequence>
<dbReference type="CDD" id="cd04301">
    <property type="entry name" value="NAT_SF"/>
    <property type="match status" value="1"/>
</dbReference>
<reference evidence="4" key="1">
    <citation type="journal article" date="2020" name="Stud. Mycol.">
        <title>101 Dothideomycetes genomes: a test case for predicting lifestyles and emergence of pathogens.</title>
        <authorList>
            <person name="Haridas S."/>
            <person name="Albert R."/>
            <person name="Binder M."/>
            <person name="Bloem J."/>
            <person name="Labutti K."/>
            <person name="Salamov A."/>
            <person name="Andreopoulos B."/>
            <person name="Baker S."/>
            <person name="Barry K."/>
            <person name="Bills G."/>
            <person name="Bluhm B."/>
            <person name="Cannon C."/>
            <person name="Castanera R."/>
            <person name="Culley D."/>
            <person name="Daum C."/>
            <person name="Ezra D."/>
            <person name="Gonzalez J."/>
            <person name="Henrissat B."/>
            <person name="Kuo A."/>
            <person name="Liang C."/>
            <person name="Lipzen A."/>
            <person name="Lutzoni F."/>
            <person name="Magnuson J."/>
            <person name="Mondo S."/>
            <person name="Nolan M."/>
            <person name="Ohm R."/>
            <person name="Pangilinan J."/>
            <person name="Park H.-J."/>
            <person name="Ramirez L."/>
            <person name="Alfaro M."/>
            <person name="Sun H."/>
            <person name="Tritt A."/>
            <person name="Yoshinaga Y."/>
            <person name="Zwiers L.-H."/>
            <person name="Turgeon B."/>
            <person name="Goodwin S."/>
            <person name="Spatafora J."/>
            <person name="Crous P."/>
            <person name="Grigoriev I."/>
        </authorList>
    </citation>
    <scope>NUCLEOTIDE SEQUENCE</scope>
    <source>
        <strain evidence="4">ATCC 36951</strain>
    </source>
</reference>
<protein>
    <recommendedName>
        <fullName evidence="3">N-acetyltransferase domain-containing protein</fullName>
    </recommendedName>
</protein>
<dbReference type="PANTHER" id="PTHR43800">
    <property type="entry name" value="PEPTIDYL-LYSINE N-ACETYLTRANSFERASE YJAB"/>
    <property type="match status" value="1"/>
</dbReference>
<dbReference type="InterPro" id="IPR016181">
    <property type="entry name" value="Acyl_CoA_acyltransferase"/>
</dbReference>
<name>A0A6A6CSE9_ZASCE</name>
<organism evidence="4 5">
    <name type="scientific">Zasmidium cellare ATCC 36951</name>
    <dbReference type="NCBI Taxonomy" id="1080233"/>
    <lineage>
        <taxon>Eukaryota</taxon>
        <taxon>Fungi</taxon>
        <taxon>Dikarya</taxon>
        <taxon>Ascomycota</taxon>
        <taxon>Pezizomycotina</taxon>
        <taxon>Dothideomycetes</taxon>
        <taxon>Dothideomycetidae</taxon>
        <taxon>Mycosphaerellales</taxon>
        <taxon>Mycosphaerellaceae</taxon>
        <taxon>Zasmidium</taxon>
    </lineage>
</organism>
<dbReference type="RefSeq" id="XP_033671096.1">
    <property type="nucleotide sequence ID" value="XM_033805104.1"/>
</dbReference>
<evidence type="ECO:0000259" key="3">
    <source>
        <dbReference type="PROSITE" id="PS51186"/>
    </source>
</evidence>
<feature type="domain" description="N-acetyltransferase" evidence="3">
    <location>
        <begin position="25"/>
        <end position="169"/>
    </location>
</feature>
<evidence type="ECO:0000256" key="2">
    <source>
        <dbReference type="ARBA" id="ARBA00023315"/>
    </source>
</evidence>
<dbReference type="GeneID" id="54558376"/>
<dbReference type="InterPro" id="IPR000182">
    <property type="entry name" value="GNAT_dom"/>
</dbReference>
<dbReference type="PROSITE" id="PS51186">
    <property type="entry name" value="GNAT"/>
    <property type="match status" value="1"/>
</dbReference>
<keyword evidence="1" id="KW-0808">Transferase</keyword>
<dbReference type="Proteomes" id="UP000799537">
    <property type="component" value="Unassembled WGS sequence"/>
</dbReference>
<dbReference type="GO" id="GO:0016747">
    <property type="term" value="F:acyltransferase activity, transferring groups other than amino-acyl groups"/>
    <property type="evidence" value="ECO:0007669"/>
    <property type="project" value="InterPro"/>
</dbReference>
<evidence type="ECO:0000313" key="4">
    <source>
        <dbReference type="EMBL" id="KAF2170207.1"/>
    </source>
</evidence>
<dbReference type="Pfam" id="PF13508">
    <property type="entry name" value="Acetyltransf_7"/>
    <property type="match status" value="1"/>
</dbReference>